<dbReference type="PANTHER" id="PTHR13504">
    <property type="entry name" value="FIDO DOMAIN-CONTAINING PROTEIN DDB_G0283145"/>
    <property type="match status" value="1"/>
</dbReference>
<feature type="active site" evidence="2">
    <location>
        <position position="195"/>
    </location>
</feature>
<feature type="domain" description="Fido" evidence="4">
    <location>
        <begin position="115"/>
        <end position="259"/>
    </location>
</feature>
<dbReference type="NCBIfam" id="NF046030">
    <property type="entry name" value="ProtAdlyltaseSoFic"/>
    <property type="match status" value="1"/>
</dbReference>
<dbReference type="InterPro" id="IPR025758">
    <property type="entry name" value="Fic/DOC_N"/>
</dbReference>
<reference evidence="5 6" key="1">
    <citation type="submission" date="2018-09" db="EMBL/GenBank/DDBJ databases">
        <title>Mesorhizobium carmichaelinearum sp. nov. isolated from Carmichaelinea spp. root nodules in New Zealand.</title>
        <authorList>
            <person name="De Meyer S.E."/>
        </authorList>
    </citation>
    <scope>NUCLEOTIDE SEQUENCE [LARGE SCALE GENOMIC DNA]</scope>
    <source>
        <strain evidence="5 6">ICMP19557</strain>
    </source>
</reference>
<dbReference type="InterPro" id="IPR048770">
    <property type="entry name" value="SoFic-like_C"/>
</dbReference>
<evidence type="ECO:0000256" key="1">
    <source>
        <dbReference type="PIRSR" id="PIRSR038925-1"/>
    </source>
</evidence>
<evidence type="ECO:0000313" key="6">
    <source>
        <dbReference type="Proteomes" id="UP000272706"/>
    </source>
</evidence>
<dbReference type="GO" id="GO:0005524">
    <property type="term" value="F:ATP binding"/>
    <property type="evidence" value="ECO:0007669"/>
    <property type="project" value="UniProtKB-KW"/>
</dbReference>
<dbReference type="EMBL" id="QZWZ01000083">
    <property type="protein sequence ID" value="RJT23815.1"/>
    <property type="molecule type" value="Genomic_DNA"/>
</dbReference>
<dbReference type="Proteomes" id="UP000272706">
    <property type="component" value="Unassembled WGS sequence"/>
</dbReference>
<feature type="binding site" evidence="1">
    <location>
        <position position="237"/>
    </location>
    <ligand>
        <name>ATP</name>
        <dbReference type="ChEBI" id="CHEBI:30616"/>
    </ligand>
</feature>
<evidence type="ECO:0000256" key="3">
    <source>
        <dbReference type="PIRSR" id="PIRSR640198-2"/>
    </source>
</evidence>
<dbReference type="Pfam" id="PF21248">
    <property type="entry name" value="SoFic-like_C"/>
    <property type="match status" value="1"/>
</dbReference>
<organism evidence="5 6">
    <name type="scientific">Mesorhizobium waimense</name>
    <dbReference type="NCBI Taxonomy" id="1300307"/>
    <lineage>
        <taxon>Bacteria</taxon>
        <taxon>Pseudomonadati</taxon>
        <taxon>Pseudomonadota</taxon>
        <taxon>Alphaproteobacteria</taxon>
        <taxon>Hyphomicrobiales</taxon>
        <taxon>Phyllobacteriaceae</taxon>
        <taxon>Mesorhizobium</taxon>
    </lineage>
</organism>
<proteinExistence type="predicted"/>
<evidence type="ECO:0000256" key="2">
    <source>
        <dbReference type="PIRSR" id="PIRSR640198-1"/>
    </source>
</evidence>
<keyword evidence="6" id="KW-1185">Reference proteome</keyword>
<feature type="binding site" evidence="1">
    <location>
        <position position="195"/>
    </location>
    <ligand>
        <name>ATP</name>
        <dbReference type="ChEBI" id="CHEBI:30616"/>
    </ligand>
</feature>
<dbReference type="PANTHER" id="PTHR13504:SF35">
    <property type="entry name" value="PROTEIN ADENYLYLTRANSFERASE SOFIC"/>
    <property type="match status" value="1"/>
</dbReference>
<dbReference type="SUPFAM" id="SSF140931">
    <property type="entry name" value="Fic-like"/>
    <property type="match status" value="1"/>
</dbReference>
<accession>A0A3A5JZH5</accession>
<name>A0A3A5JZH5_9HYPH</name>
<comment type="caution">
    <text evidence="5">The sequence shown here is derived from an EMBL/GenBank/DDBJ whole genome shotgun (WGS) entry which is preliminary data.</text>
</comment>
<evidence type="ECO:0000259" key="4">
    <source>
        <dbReference type="PROSITE" id="PS51459"/>
    </source>
</evidence>
<dbReference type="Gene3D" id="1.10.3290.10">
    <property type="entry name" value="Fido-like domain"/>
    <property type="match status" value="1"/>
</dbReference>
<sequence>MPFRPDRPYNDLPPLPPREDVETKAVLKACIAARAALAELRVSGQLIPNQAVLINSIPLLEAQASSEIENIVTTTDRLFRFANEAGNQADPATKEALRYRTALSEGFQTLKQRPVSTSTAIAVCRTIKGVELDIRTTPGTALMNEATGAVIYTPPQGQALLRDKLANWERYIHEAEDIDPLIRLAVMHYQFEAIHPFTDGNGRTGRVLNLLYLVDKGLLDIPVLYLSRYIIGNKRAYYDRLLAVTTEAAWQDWILYMLEAIRETANWSTARIRAIRDLLNQTAERMRRDLPKIYSRELAEVIFVNPYCRIGDLVVAGIAKRQAASVYLRTLAEQGLLQEMKAGRENLYINPALLALLTDRSPPRTAQ</sequence>
<dbReference type="PIRSF" id="PIRSF038925">
    <property type="entry name" value="AMP-prot_trans"/>
    <property type="match status" value="1"/>
</dbReference>
<keyword evidence="1" id="KW-0547">Nucleotide-binding</keyword>
<dbReference type="PROSITE" id="PS51459">
    <property type="entry name" value="FIDO"/>
    <property type="match status" value="1"/>
</dbReference>
<feature type="binding site" evidence="3">
    <location>
        <begin position="199"/>
        <end position="206"/>
    </location>
    <ligand>
        <name>ATP</name>
        <dbReference type="ChEBI" id="CHEBI:30616"/>
    </ligand>
</feature>
<evidence type="ECO:0000313" key="5">
    <source>
        <dbReference type="EMBL" id="RJT23815.1"/>
    </source>
</evidence>
<dbReference type="Pfam" id="PF02661">
    <property type="entry name" value="Fic"/>
    <property type="match status" value="1"/>
</dbReference>
<dbReference type="InterPro" id="IPR040198">
    <property type="entry name" value="Fido_containing"/>
</dbReference>
<dbReference type="RefSeq" id="WP_120019219.1">
    <property type="nucleotide sequence ID" value="NZ_QZWZ01000083.1"/>
</dbReference>
<keyword evidence="1" id="KW-0067">ATP-binding</keyword>
<dbReference type="Pfam" id="PF13784">
    <property type="entry name" value="Fic_N"/>
    <property type="match status" value="1"/>
</dbReference>
<dbReference type="InterPro" id="IPR036597">
    <property type="entry name" value="Fido-like_dom_sf"/>
</dbReference>
<protein>
    <submittedName>
        <fullName evidence="5">Fic family protein</fullName>
    </submittedName>
</protein>
<feature type="binding site" evidence="1">
    <location>
        <begin position="200"/>
        <end position="206"/>
    </location>
    <ligand>
        <name>ATP</name>
        <dbReference type="ChEBI" id="CHEBI:30616"/>
    </ligand>
</feature>
<dbReference type="OrthoDB" id="9813719at2"/>
<dbReference type="InterPro" id="IPR003812">
    <property type="entry name" value="Fido"/>
</dbReference>
<dbReference type="AlphaFoldDB" id="A0A3A5JZH5"/>
<feature type="binding site" evidence="1">
    <location>
        <position position="69"/>
    </location>
    <ligand>
        <name>ATP</name>
        <dbReference type="ChEBI" id="CHEBI:30616"/>
    </ligand>
</feature>
<dbReference type="InterPro" id="IPR026287">
    <property type="entry name" value="SoFic-like"/>
</dbReference>
<gene>
    <name evidence="5" type="ORF">D3227_38290</name>
</gene>